<keyword evidence="1" id="KW-1133">Transmembrane helix</keyword>
<keyword evidence="1" id="KW-0472">Membrane</keyword>
<evidence type="ECO:0000313" key="2">
    <source>
        <dbReference type="EMBL" id="AEG31438.1"/>
    </source>
</evidence>
<dbReference type="KEGG" id="tcy:Thicy_0666"/>
<protein>
    <submittedName>
        <fullName evidence="2">Uncharacterized protein</fullName>
    </submittedName>
</protein>
<name>F6DC52_THICA</name>
<dbReference type="EMBL" id="CP002776">
    <property type="protein sequence ID" value="AEG31438.1"/>
    <property type="molecule type" value="Genomic_DNA"/>
</dbReference>
<dbReference type="Proteomes" id="UP000009232">
    <property type="component" value="Chromosome"/>
</dbReference>
<dbReference type="AlphaFoldDB" id="F6DC52"/>
<gene>
    <name evidence="2" type="ordered locus">Thicy_0666</name>
</gene>
<evidence type="ECO:0000256" key="1">
    <source>
        <dbReference type="SAM" id="Phobius"/>
    </source>
</evidence>
<dbReference type="eggNOG" id="ENOG502ZKKN">
    <property type="taxonomic scope" value="Bacteria"/>
</dbReference>
<evidence type="ECO:0000313" key="3">
    <source>
        <dbReference type="Proteomes" id="UP000009232"/>
    </source>
</evidence>
<accession>F6DC52</accession>
<dbReference type="HOGENOM" id="CLU_2526462_0_0_6"/>
<organism evidence="2 3">
    <name type="scientific">Thiomicrospira cyclica (strain DSM 14477 / JCM 11371 / ALM1)</name>
    <name type="common">Thioalkalimicrobium cyclicum</name>
    <dbReference type="NCBI Taxonomy" id="717773"/>
    <lineage>
        <taxon>Bacteria</taxon>
        <taxon>Pseudomonadati</taxon>
        <taxon>Pseudomonadota</taxon>
        <taxon>Gammaproteobacteria</taxon>
        <taxon>Thiotrichales</taxon>
        <taxon>Piscirickettsiaceae</taxon>
        <taxon>Thiomicrospira</taxon>
    </lineage>
</organism>
<proteinExistence type="predicted"/>
<sequence length="84" mass="9348">MSSHTPKPKFTWHYYMMGLGAFASLIAVSLLAWSALVSAVAFIIVAHPVLRLTGALRLVFLVVFAVMYVFSFPSIEVIQAQMMR</sequence>
<feature type="transmembrane region" description="Helical" evidence="1">
    <location>
        <begin position="55"/>
        <end position="75"/>
    </location>
</feature>
<dbReference type="RefSeq" id="WP_013835217.1">
    <property type="nucleotide sequence ID" value="NC_015581.1"/>
</dbReference>
<keyword evidence="1" id="KW-0812">Transmembrane</keyword>
<reference evidence="2 3" key="1">
    <citation type="submission" date="2011-05" db="EMBL/GenBank/DDBJ databases">
        <title>Complete sequence of Thioalkalimicrobium cyclicum ALM1.</title>
        <authorList>
            <consortium name="US DOE Joint Genome Institute"/>
            <person name="Lucas S."/>
            <person name="Han J."/>
            <person name="Lapidus A."/>
            <person name="Cheng J.-F."/>
            <person name="Goodwin L."/>
            <person name="Pitluck S."/>
            <person name="Peters L."/>
            <person name="Mikhailova N."/>
            <person name="Davenport K."/>
            <person name="Han C."/>
            <person name="Tapia R."/>
            <person name="Land M."/>
            <person name="Hauser L."/>
            <person name="Kyrpides N."/>
            <person name="Ivanova N."/>
            <person name="Pagani I."/>
            <person name="Kappler U."/>
            <person name="Woyke T."/>
        </authorList>
    </citation>
    <scope>NUCLEOTIDE SEQUENCE [LARGE SCALE GENOMIC DNA]</scope>
    <source>
        <strain evidence="3">DSM 14477 / JCM 11371 / ALM1</strain>
    </source>
</reference>
<keyword evidence="3" id="KW-1185">Reference proteome</keyword>